<dbReference type="GO" id="GO:0015031">
    <property type="term" value="P:protein transport"/>
    <property type="evidence" value="ECO:0007669"/>
    <property type="project" value="UniProtKB-KW"/>
</dbReference>
<dbReference type="OrthoDB" id="29145at2759"/>
<organism evidence="4 5">
    <name type="scientific">Actinidia rufa</name>
    <dbReference type="NCBI Taxonomy" id="165716"/>
    <lineage>
        <taxon>Eukaryota</taxon>
        <taxon>Viridiplantae</taxon>
        <taxon>Streptophyta</taxon>
        <taxon>Embryophyta</taxon>
        <taxon>Tracheophyta</taxon>
        <taxon>Spermatophyta</taxon>
        <taxon>Magnoliopsida</taxon>
        <taxon>eudicotyledons</taxon>
        <taxon>Gunneridae</taxon>
        <taxon>Pentapetalae</taxon>
        <taxon>asterids</taxon>
        <taxon>Ericales</taxon>
        <taxon>Actinidiaceae</taxon>
        <taxon>Actinidia</taxon>
    </lineage>
</organism>
<proteinExistence type="inferred from homology"/>
<dbReference type="AlphaFoldDB" id="A0A7J0D949"/>
<accession>A0A7J0D949</accession>
<dbReference type="InterPro" id="IPR032413">
    <property type="entry name" value="Arm_3"/>
</dbReference>
<evidence type="ECO:0000256" key="3">
    <source>
        <dbReference type="ARBA" id="ARBA00022927"/>
    </source>
</evidence>
<keyword evidence="2" id="KW-0813">Transport</keyword>
<sequence length="224" mass="25441">MVVKKSNTLPHVWHTPNTRITEIEKRENDHIWGSKGCNRQPGQQGLQVGNKGLKTPNTNIPATAEPPQGLQQTARGSKGCKWAIRGCKEQQGAETPNTIFRRRQSRRKGCNRQPGAARAYNFFKNAEFDIKKEAAWAMSNATSGRSHEQIQLARLTKKQDELNGAINVYAQTVDESEGLDKIENLQTHGNDEIYEKAVKILERYWAEEDEEESSRRHRQKSTGF</sequence>
<evidence type="ECO:0000313" key="4">
    <source>
        <dbReference type="EMBL" id="GFS29705.1"/>
    </source>
</evidence>
<dbReference type="Proteomes" id="UP000585474">
    <property type="component" value="Unassembled WGS sequence"/>
</dbReference>
<dbReference type="SUPFAM" id="SSF48371">
    <property type="entry name" value="ARM repeat"/>
    <property type="match status" value="1"/>
</dbReference>
<comment type="similarity">
    <text evidence="1">Belongs to the importin alpha family.</text>
</comment>
<comment type="caution">
    <text evidence="4">The sequence shown here is derived from an EMBL/GenBank/DDBJ whole genome shotgun (WGS) entry which is preliminary data.</text>
</comment>
<dbReference type="InterPro" id="IPR016024">
    <property type="entry name" value="ARM-type_fold"/>
</dbReference>
<keyword evidence="3" id="KW-0653">Protein transport</keyword>
<dbReference type="Pfam" id="PF16186">
    <property type="entry name" value="Arm_3"/>
    <property type="match status" value="1"/>
</dbReference>
<evidence type="ECO:0000256" key="2">
    <source>
        <dbReference type="ARBA" id="ARBA00022448"/>
    </source>
</evidence>
<evidence type="ECO:0000313" key="5">
    <source>
        <dbReference type="Proteomes" id="UP000585474"/>
    </source>
</evidence>
<dbReference type="Gene3D" id="1.25.10.10">
    <property type="entry name" value="Leucine-rich Repeat Variant"/>
    <property type="match status" value="1"/>
</dbReference>
<dbReference type="InterPro" id="IPR011989">
    <property type="entry name" value="ARM-like"/>
</dbReference>
<evidence type="ECO:0000256" key="1">
    <source>
        <dbReference type="ARBA" id="ARBA00010394"/>
    </source>
</evidence>
<dbReference type="EMBL" id="BJWL01000095">
    <property type="protein sequence ID" value="GFS29705.1"/>
    <property type="molecule type" value="Genomic_DNA"/>
</dbReference>
<dbReference type="PANTHER" id="PTHR23316">
    <property type="entry name" value="IMPORTIN ALPHA"/>
    <property type="match status" value="1"/>
</dbReference>
<gene>
    <name evidence="4" type="ORF">Acr_00g0007970</name>
</gene>
<reference evidence="5" key="1">
    <citation type="submission" date="2019-07" db="EMBL/GenBank/DDBJ databases">
        <title>De Novo Assembly of kiwifruit Actinidia rufa.</title>
        <authorList>
            <person name="Sugita-Konishi S."/>
            <person name="Sato K."/>
            <person name="Mori E."/>
            <person name="Abe Y."/>
            <person name="Kisaki G."/>
            <person name="Hamano K."/>
            <person name="Suezawa K."/>
            <person name="Otani M."/>
            <person name="Fukuda T."/>
            <person name="Manabe T."/>
            <person name="Gomi K."/>
            <person name="Tabuchi M."/>
            <person name="Akimitsu K."/>
            <person name="Kataoka I."/>
        </authorList>
    </citation>
    <scope>NUCLEOTIDE SEQUENCE [LARGE SCALE GENOMIC DNA]</scope>
    <source>
        <strain evidence="5">cv. Fuchu</strain>
    </source>
</reference>
<keyword evidence="5" id="KW-1185">Reference proteome</keyword>
<protein>
    <submittedName>
        <fullName evidence="4">Importin alpha isoform 4</fullName>
    </submittedName>
</protein>
<name>A0A7J0D949_9ERIC</name>